<name>A0A8H4ENK0_GIGMA</name>
<protein>
    <submittedName>
        <fullName evidence="2">Uncharacterized protein</fullName>
    </submittedName>
</protein>
<proteinExistence type="predicted"/>
<dbReference type="OrthoDB" id="10418155at2759"/>
<dbReference type="AlphaFoldDB" id="A0A8H4ENK0"/>
<evidence type="ECO:0000313" key="3">
    <source>
        <dbReference type="Proteomes" id="UP000439903"/>
    </source>
</evidence>
<evidence type="ECO:0000313" key="2">
    <source>
        <dbReference type="EMBL" id="KAF0525301.1"/>
    </source>
</evidence>
<feature type="signal peptide" evidence="1">
    <location>
        <begin position="1"/>
        <end position="23"/>
    </location>
</feature>
<accession>A0A8H4ENK0</accession>
<gene>
    <name evidence="2" type="ORF">F8M41_014637</name>
</gene>
<organism evidence="2 3">
    <name type="scientific">Gigaspora margarita</name>
    <dbReference type="NCBI Taxonomy" id="4874"/>
    <lineage>
        <taxon>Eukaryota</taxon>
        <taxon>Fungi</taxon>
        <taxon>Fungi incertae sedis</taxon>
        <taxon>Mucoromycota</taxon>
        <taxon>Glomeromycotina</taxon>
        <taxon>Glomeromycetes</taxon>
        <taxon>Diversisporales</taxon>
        <taxon>Gigasporaceae</taxon>
        <taxon>Gigaspora</taxon>
    </lineage>
</organism>
<comment type="caution">
    <text evidence="2">The sequence shown here is derived from an EMBL/GenBank/DDBJ whole genome shotgun (WGS) entry which is preliminary data.</text>
</comment>
<dbReference type="Proteomes" id="UP000439903">
    <property type="component" value="Unassembled WGS sequence"/>
</dbReference>
<keyword evidence="1" id="KW-0732">Signal</keyword>
<dbReference type="EMBL" id="WTPW01000301">
    <property type="protein sequence ID" value="KAF0525301.1"/>
    <property type="molecule type" value="Genomic_DNA"/>
</dbReference>
<keyword evidence="3" id="KW-1185">Reference proteome</keyword>
<evidence type="ECO:0000256" key="1">
    <source>
        <dbReference type="SAM" id="SignalP"/>
    </source>
</evidence>
<sequence length="92" mass="10530">MLKTRIIATFIVLFAFIFTYLHATPLPRAVDRIVAVFKKLDGKVEFASTDEGNSTFSGVFNKGFDENAPDRYFMDLFFSVKQHSFDDLKIPN</sequence>
<reference evidence="2 3" key="1">
    <citation type="journal article" date="2019" name="Environ. Microbiol.">
        <title>At the nexus of three kingdoms: the genome of the mycorrhizal fungus Gigaspora margarita provides insights into plant, endobacterial and fungal interactions.</title>
        <authorList>
            <person name="Venice F."/>
            <person name="Ghignone S."/>
            <person name="Salvioli di Fossalunga A."/>
            <person name="Amselem J."/>
            <person name="Novero M."/>
            <person name="Xianan X."/>
            <person name="Sedzielewska Toro K."/>
            <person name="Morin E."/>
            <person name="Lipzen A."/>
            <person name="Grigoriev I.V."/>
            <person name="Henrissat B."/>
            <person name="Martin F.M."/>
            <person name="Bonfante P."/>
        </authorList>
    </citation>
    <scope>NUCLEOTIDE SEQUENCE [LARGE SCALE GENOMIC DNA]</scope>
    <source>
        <strain evidence="2 3">BEG34</strain>
    </source>
</reference>
<feature type="chain" id="PRO_5034408701" evidence="1">
    <location>
        <begin position="24"/>
        <end position="92"/>
    </location>
</feature>